<keyword evidence="4" id="KW-1185">Reference proteome</keyword>
<dbReference type="AlphaFoldDB" id="A0A923SRW0"/>
<comment type="caution">
    <text evidence="3">The sequence shown here is derived from an EMBL/GenBank/DDBJ whole genome shotgun (WGS) entry which is preliminary data.</text>
</comment>
<dbReference type="RefSeq" id="WP_187302830.1">
    <property type="nucleotide sequence ID" value="NZ_JACRYT010000006.1"/>
</dbReference>
<dbReference type="InterPro" id="IPR013422">
    <property type="entry name" value="CRISPR-assoc_prot_Cas5_N"/>
</dbReference>
<evidence type="ECO:0000256" key="1">
    <source>
        <dbReference type="ARBA" id="ARBA00023118"/>
    </source>
</evidence>
<keyword evidence="1" id="KW-0051">Antiviral defense</keyword>
<keyword evidence="2" id="KW-0175">Coiled coil</keyword>
<reference evidence="3" key="1">
    <citation type="submission" date="2020-08" db="EMBL/GenBank/DDBJ databases">
        <title>Genome public.</title>
        <authorList>
            <person name="Liu C."/>
            <person name="Sun Q."/>
        </authorList>
    </citation>
    <scope>NUCLEOTIDE SEQUENCE</scope>
    <source>
        <strain evidence="3">BX12</strain>
    </source>
</reference>
<evidence type="ECO:0000313" key="4">
    <source>
        <dbReference type="Proteomes" id="UP000602647"/>
    </source>
</evidence>
<dbReference type="EMBL" id="JACRYT010000006">
    <property type="protein sequence ID" value="MBC6679724.1"/>
    <property type="molecule type" value="Genomic_DNA"/>
</dbReference>
<name>A0A923SRW0_9FIRM</name>
<dbReference type="NCBIfam" id="TIGR02593">
    <property type="entry name" value="CRISPR_cas5"/>
    <property type="match status" value="1"/>
</dbReference>
<sequence length="366" mass="42956">MKAIRLKLRQASANYRREETVDNKMTYPLPPFSTVIGALHKACGYQEYHPMDISIQGKYGSLKKKVYTDHCFLNRTENDRGILVKMVNPDMLSSAYVEVAQAKKAQGNDFYKGITIDVKNEELLQEYRILRKRMNETLPVFKKKRIEGSFKPKLKKLKASMKDRKQRFQEDKERLESIKKREKEISALEKRVKQRLQEYEKEYCTIPYSYFRTLTKGPKYYEILTDVELVIHVRADDEVMQDILDHIYNLKAIGRSEDMVEVLEAVMVELGEPKGTIQSRYSAYLDAEAVARNDFRFSRTEGVTAIGTRYYLNKNYKIENGKRVFEKKAVVYASKYLLKIRNEKTDSIYVDYADGQKGEYYIVNFI</sequence>
<accession>A0A923SRW0</accession>
<protein>
    <submittedName>
        <fullName evidence="3">CRISPR-associated protein Cas5</fullName>
    </submittedName>
</protein>
<dbReference type="Proteomes" id="UP000602647">
    <property type="component" value="Unassembled WGS sequence"/>
</dbReference>
<evidence type="ECO:0000256" key="2">
    <source>
        <dbReference type="SAM" id="Coils"/>
    </source>
</evidence>
<proteinExistence type="predicted"/>
<dbReference type="GO" id="GO:0051607">
    <property type="term" value="P:defense response to virus"/>
    <property type="evidence" value="ECO:0007669"/>
    <property type="project" value="UniProtKB-KW"/>
</dbReference>
<evidence type="ECO:0000313" key="3">
    <source>
        <dbReference type="EMBL" id="MBC6679724.1"/>
    </source>
</evidence>
<feature type="coiled-coil region" evidence="2">
    <location>
        <begin position="154"/>
        <end position="202"/>
    </location>
</feature>
<organism evidence="3 4">
    <name type="scientific">Zhenpiania hominis</name>
    <dbReference type="NCBI Taxonomy" id="2763644"/>
    <lineage>
        <taxon>Bacteria</taxon>
        <taxon>Bacillati</taxon>
        <taxon>Bacillota</taxon>
        <taxon>Clostridia</taxon>
        <taxon>Peptostreptococcales</taxon>
        <taxon>Anaerovoracaceae</taxon>
        <taxon>Zhenpiania</taxon>
    </lineage>
</organism>
<gene>
    <name evidence="3" type="primary">cas5</name>
    <name evidence="3" type="ORF">H9L42_07775</name>
</gene>